<dbReference type="InterPro" id="IPR046474">
    <property type="entry name" value="DUF6795"/>
</dbReference>
<evidence type="ECO:0000259" key="1">
    <source>
        <dbReference type="Pfam" id="PF20598"/>
    </source>
</evidence>
<keyword evidence="3" id="KW-1185">Reference proteome</keyword>
<dbReference type="EMBL" id="RJUK01000001">
    <property type="protein sequence ID" value="ROQ19991.1"/>
    <property type="molecule type" value="Genomic_DNA"/>
</dbReference>
<dbReference type="Proteomes" id="UP000273643">
    <property type="component" value="Unassembled WGS sequence"/>
</dbReference>
<organism evidence="2 3">
    <name type="scientific">Marinimicrobium koreense</name>
    <dbReference type="NCBI Taxonomy" id="306545"/>
    <lineage>
        <taxon>Bacteria</taxon>
        <taxon>Pseudomonadati</taxon>
        <taxon>Pseudomonadota</taxon>
        <taxon>Gammaproteobacteria</taxon>
        <taxon>Cellvibrionales</taxon>
        <taxon>Cellvibrionaceae</taxon>
        <taxon>Marinimicrobium</taxon>
    </lineage>
</organism>
<gene>
    <name evidence="2" type="ORF">EDC38_0582</name>
</gene>
<dbReference type="Pfam" id="PF20598">
    <property type="entry name" value="DUF6795"/>
    <property type="match status" value="1"/>
</dbReference>
<reference evidence="2 3" key="1">
    <citation type="submission" date="2018-11" db="EMBL/GenBank/DDBJ databases">
        <title>Genomic Encyclopedia of Type Strains, Phase IV (KMG-IV): sequencing the most valuable type-strain genomes for metagenomic binning, comparative biology and taxonomic classification.</title>
        <authorList>
            <person name="Goeker M."/>
        </authorList>
    </citation>
    <scope>NUCLEOTIDE SEQUENCE [LARGE SCALE GENOMIC DNA]</scope>
    <source>
        <strain evidence="2 3">DSM 16974</strain>
    </source>
</reference>
<proteinExistence type="predicted"/>
<name>A0A3N1NX53_9GAMM</name>
<feature type="domain" description="DUF6795" evidence="1">
    <location>
        <begin position="17"/>
        <end position="117"/>
    </location>
</feature>
<dbReference type="AlphaFoldDB" id="A0A3N1NX53"/>
<accession>A0A3N1NX53</accession>
<sequence>MAFFSKKEVVLSSPFAAQITYEGKPASGARIKRIIKWQSQVGEEDVAEADDQGHFSFPAVRDSWRQLLPAEFVVYQDIVVQYQGQEFKIWIGSKREEHEWSELGGRPINMQCELTDEIRRVDVKRGLLGTNCHWEGIEVR</sequence>
<evidence type="ECO:0000313" key="2">
    <source>
        <dbReference type="EMBL" id="ROQ19991.1"/>
    </source>
</evidence>
<comment type="caution">
    <text evidence="2">The sequence shown here is derived from an EMBL/GenBank/DDBJ whole genome shotgun (WGS) entry which is preliminary data.</text>
</comment>
<protein>
    <recommendedName>
        <fullName evidence="1">DUF6795 domain-containing protein</fullName>
    </recommendedName>
</protein>
<evidence type="ECO:0000313" key="3">
    <source>
        <dbReference type="Proteomes" id="UP000273643"/>
    </source>
</evidence>